<name>A0AAV4XIG9_CAEEX</name>
<dbReference type="AlphaFoldDB" id="A0AAV4XIG9"/>
<feature type="compositionally biased region" description="Polar residues" evidence="1">
    <location>
        <begin position="16"/>
        <end position="27"/>
    </location>
</feature>
<evidence type="ECO:0000256" key="1">
    <source>
        <dbReference type="SAM" id="MobiDB-lite"/>
    </source>
</evidence>
<accession>A0AAV4XIG9</accession>
<evidence type="ECO:0000313" key="2">
    <source>
        <dbReference type="EMBL" id="GIY94449.1"/>
    </source>
</evidence>
<gene>
    <name evidence="2" type="ORF">CEXT_424601</name>
</gene>
<keyword evidence="3" id="KW-1185">Reference proteome</keyword>
<dbReference type="EMBL" id="BPLR01000391">
    <property type="protein sequence ID" value="GIY94449.1"/>
    <property type="molecule type" value="Genomic_DNA"/>
</dbReference>
<feature type="region of interest" description="Disordered" evidence="1">
    <location>
        <begin position="1"/>
        <end position="45"/>
    </location>
</feature>
<reference evidence="2 3" key="1">
    <citation type="submission" date="2021-06" db="EMBL/GenBank/DDBJ databases">
        <title>Caerostris extrusa draft genome.</title>
        <authorList>
            <person name="Kono N."/>
            <person name="Arakawa K."/>
        </authorList>
    </citation>
    <scope>NUCLEOTIDE SEQUENCE [LARGE SCALE GENOMIC DNA]</scope>
</reference>
<dbReference type="Proteomes" id="UP001054945">
    <property type="component" value="Unassembled WGS sequence"/>
</dbReference>
<sequence>MASNSQRAKTRDTSETRTTFPPRQQLTRQREQKDKKVEKKTTKEKSLVVNAVGEEERESVELICCQGHSPYNACSAIRNHALK</sequence>
<feature type="compositionally biased region" description="Basic and acidic residues" evidence="1">
    <location>
        <begin position="28"/>
        <end position="45"/>
    </location>
</feature>
<protein>
    <submittedName>
        <fullName evidence="2">Uncharacterized protein</fullName>
    </submittedName>
</protein>
<proteinExistence type="predicted"/>
<evidence type="ECO:0000313" key="3">
    <source>
        <dbReference type="Proteomes" id="UP001054945"/>
    </source>
</evidence>
<comment type="caution">
    <text evidence="2">The sequence shown here is derived from an EMBL/GenBank/DDBJ whole genome shotgun (WGS) entry which is preliminary data.</text>
</comment>
<organism evidence="2 3">
    <name type="scientific">Caerostris extrusa</name>
    <name type="common">Bark spider</name>
    <name type="synonym">Caerostris bankana</name>
    <dbReference type="NCBI Taxonomy" id="172846"/>
    <lineage>
        <taxon>Eukaryota</taxon>
        <taxon>Metazoa</taxon>
        <taxon>Ecdysozoa</taxon>
        <taxon>Arthropoda</taxon>
        <taxon>Chelicerata</taxon>
        <taxon>Arachnida</taxon>
        <taxon>Araneae</taxon>
        <taxon>Araneomorphae</taxon>
        <taxon>Entelegynae</taxon>
        <taxon>Araneoidea</taxon>
        <taxon>Araneidae</taxon>
        <taxon>Caerostris</taxon>
    </lineage>
</organism>